<protein>
    <recommendedName>
        <fullName evidence="1">Kazal-like domain-containing protein</fullName>
    </recommendedName>
</protein>
<name>A0A9P0KFM4_ACAOB</name>
<dbReference type="InterPro" id="IPR002350">
    <property type="entry name" value="Kazal_dom"/>
</dbReference>
<feature type="domain" description="Kazal-like" evidence="1">
    <location>
        <begin position="63"/>
        <end position="120"/>
    </location>
</feature>
<dbReference type="PROSITE" id="PS51465">
    <property type="entry name" value="KAZAL_2"/>
    <property type="match status" value="1"/>
</dbReference>
<gene>
    <name evidence="2" type="ORF">ACAOBT_LOCUS10266</name>
</gene>
<evidence type="ECO:0000313" key="2">
    <source>
        <dbReference type="EMBL" id="CAH1972924.1"/>
    </source>
</evidence>
<dbReference type="CDD" id="cd00104">
    <property type="entry name" value="KAZAL_FS"/>
    <property type="match status" value="1"/>
</dbReference>
<dbReference type="OrthoDB" id="6817055at2759"/>
<dbReference type="AlphaFoldDB" id="A0A9P0KFM4"/>
<dbReference type="Pfam" id="PF07648">
    <property type="entry name" value="Kazal_2"/>
    <property type="match status" value="1"/>
</dbReference>
<dbReference type="Proteomes" id="UP001152888">
    <property type="component" value="Unassembled WGS sequence"/>
</dbReference>
<evidence type="ECO:0000259" key="1">
    <source>
        <dbReference type="PROSITE" id="PS51465"/>
    </source>
</evidence>
<reference evidence="2" key="1">
    <citation type="submission" date="2022-03" db="EMBL/GenBank/DDBJ databases">
        <authorList>
            <person name="Sayadi A."/>
        </authorList>
    </citation>
    <scope>NUCLEOTIDE SEQUENCE</scope>
</reference>
<comment type="caution">
    <text evidence="2">The sequence shown here is derived from an EMBL/GenBank/DDBJ whole genome shotgun (WGS) entry which is preliminary data.</text>
</comment>
<dbReference type="SUPFAM" id="SSF100895">
    <property type="entry name" value="Kazal-type serine protease inhibitors"/>
    <property type="match status" value="1"/>
</dbReference>
<accession>A0A9P0KFM4</accession>
<evidence type="ECO:0000313" key="3">
    <source>
        <dbReference type="Proteomes" id="UP001152888"/>
    </source>
</evidence>
<keyword evidence="3" id="KW-1185">Reference proteome</keyword>
<dbReference type="SMART" id="SM00280">
    <property type="entry name" value="KAZAL"/>
    <property type="match status" value="1"/>
</dbReference>
<organism evidence="2 3">
    <name type="scientific">Acanthoscelides obtectus</name>
    <name type="common">Bean weevil</name>
    <name type="synonym">Bruchus obtectus</name>
    <dbReference type="NCBI Taxonomy" id="200917"/>
    <lineage>
        <taxon>Eukaryota</taxon>
        <taxon>Metazoa</taxon>
        <taxon>Ecdysozoa</taxon>
        <taxon>Arthropoda</taxon>
        <taxon>Hexapoda</taxon>
        <taxon>Insecta</taxon>
        <taxon>Pterygota</taxon>
        <taxon>Neoptera</taxon>
        <taxon>Endopterygota</taxon>
        <taxon>Coleoptera</taxon>
        <taxon>Polyphaga</taxon>
        <taxon>Cucujiformia</taxon>
        <taxon>Chrysomeloidea</taxon>
        <taxon>Chrysomelidae</taxon>
        <taxon>Bruchinae</taxon>
        <taxon>Bruchini</taxon>
        <taxon>Acanthoscelides</taxon>
    </lineage>
</organism>
<dbReference type="EMBL" id="CAKOFQ010006803">
    <property type="protein sequence ID" value="CAH1972924.1"/>
    <property type="molecule type" value="Genomic_DNA"/>
</dbReference>
<dbReference type="Gene3D" id="3.30.60.30">
    <property type="match status" value="1"/>
</dbReference>
<dbReference type="InterPro" id="IPR036058">
    <property type="entry name" value="Kazal_dom_sf"/>
</dbReference>
<sequence length="127" mass="13665">MQVSQVSASLNRKRFNRLRNSVDSWTKSVGEKNLDRQRSAVVQALTLESMCMPSKGSTKAALNKTKKDCGTDCGEVYKPVCAGDGSGKNNKSFGNECVLNKYICESGNQLKIVSQGECPGGGGVRLQ</sequence>
<proteinExistence type="predicted"/>